<accession>A0A3Q8X5X9</accession>
<name>A0A3Q8X5X9_9BACL</name>
<dbReference type="Proteomes" id="UP000272528">
    <property type="component" value="Chromosome"/>
</dbReference>
<gene>
    <name evidence="1" type="ORF">EJC50_12725</name>
</gene>
<dbReference type="AlphaFoldDB" id="A0A3Q8X5X9"/>
<evidence type="ECO:0000313" key="1">
    <source>
        <dbReference type="EMBL" id="AZN40419.1"/>
    </source>
</evidence>
<organism evidence="1 2">
    <name type="scientific">Paenibacillus albus</name>
    <dbReference type="NCBI Taxonomy" id="2495582"/>
    <lineage>
        <taxon>Bacteria</taxon>
        <taxon>Bacillati</taxon>
        <taxon>Bacillota</taxon>
        <taxon>Bacilli</taxon>
        <taxon>Bacillales</taxon>
        <taxon>Paenibacillaceae</taxon>
        <taxon>Paenibacillus</taxon>
    </lineage>
</organism>
<protein>
    <submittedName>
        <fullName evidence="1">Uncharacterized protein</fullName>
    </submittedName>
</protein>
<dbReference type="RefSeq" id="WP_126015650.1">
    <property type="nucleotide sequence ID" value="NZ_CP034437.1"/>
</dbReference>
<keyword evidence="2" id="KW-1185">Reference proteome</keyword>
<sequence length="111" mass="13456">MNQNNQQGNQRWIDDYLDMYNYAGKIGDIEWQKQILADIRNMEQILREEAMHAAKEQLWEQFNIVNHQMMELIARRKYCENVEEDITIKELIEDLKQQRIELAKQIKKICS</sequence>
<reference evidence="2" key="1">
    <citation type="submission" date="2018-12" db="EMBL/GenBank/DDBJ databases">
        <title>Genome sequence of Peanibacillus sp.</title>
        <authorList>
            <person name="Subramani G."/>
            <person name="Srinivasan S."/>
            <person name="Kim M.K."/>
        </authorList>
    </citation>
    <scope>NUCLEOTIDE SEQUENCE [LARGE SCALE GENOMIC DNA]</scope>
    <source>
        <strain evidence="2">18JY67-1</strain>
    </source>
</reference>
<dbReference type="KEGG" id="palb:EJC50_12725"/>
<proteinExistence type="predicted"/>
<dbReference type="OrthoDB" id="2988996at2"/>
<dbReference type="EMBL" id="CP034437">
    <property type="protein sequence ID" value="AZN40419.1"/>
    <property type="molecule type" value="Genomic_DNA"/>
</dbReference>
<evidence type="ECO:0000313" key="2">
    <source>
        <dbReference type="Proteomes" id="UP000272528"/>
    </source>
</evidence>